<reference evidence="7 8" key="1">
    <citation type="submission" date="2016-05" db="EMBL/GenBank/DDBJ databases">
        <title>A degradative enzymes factory behind the ericoid mycorrhizal symbiosis.</title>
        <authorList>
            <consortium name="DOE Joint Genome Institute"/>
            <person name="Martino E."/>
            <person name="Morin E."/>
            <person name="Grelet G."/>
            <person name="Kuo A."/>
            <person name="Kohler A."/>
            <person name="Daghino S."/>
            <person name="Barry K."/>
            <person name="Choi C."/>
            <person name="Cichocki N."/>
            <person name="Clum A."/>
            <person name="Copeland A."/>
            <person name="Hainaut M."/>
            <person name="Haridas S."/>
            <person name="Labutti K."/>
            <person name="Lindquist E."/>
            <person name="Lipzen A."/>
            <person name="Khouja H.-R."/>
            <person name="Murat C."/>
            <person name="Ohm R."/>
            <person name="Olson A."/>
            <person name="Spatafora J."/>
            <person name="Veneault-Fourrey C."/>
            <person name="Henrissat B."/>
            <person name="Grigoriev I."/>
            <person name="Martin F."/>
            <person name="Perotto S."/>
        </authorList>
    </citation>
    <scope>NUCLEOTIDE SEQUENCE [LARGE SCALE GENOMIC DNA]</scope>
    <source>
        <strain evidence="7 8">UAMH 7357</strain>
    </source>
</reference>
<feature type="region of interest" description="Disordered" evidence="5">
    <location>
        <begin position="145"/>
        <end position="230"/>
    </location>
</feature>
<dbReference type="PROSITE" id="PS50600">
    <property type="entry name" value="ULP_PROTEASE"/>
    <property type="match status" value="1"/>
</dbReference>
<dbReference type="Gene3D" id="3.40.395.10">
    <property type="entry name" value="Adenoviral Proteinase, Chain A"/>
    <property type="match status" value="1"/>
</dbReference>
<feature type="compositionally biased region" description="Polar residues" evidence="5">
    <location>
        <begin position="146"/>
        <end position="155"/>
    </location>
</feature>
<feature type="compositionally biased region" description="Basic and acidic residues" evidence="5">
    <location>
        <begin position="76"/>
        <end position="86"/>
    </location>
</feature>
<dbReference type="GO" id="GO:0005634">
    <property type="term" value="C:nucleus"/>
    <property type="evidence" value="ECO:0007669"/>
    <property type="project" value="TreeGrafter"/>
</dbReference>
<dbReference type="Pfam" id="PF02902">
    <property type="entry name" value="Peptidase_C48"/>
    <property type="match status" value="1"/>
</dbReference>
<dbReference type="PANTHER" id="PTHR12606">
    <property type="entry name" value="SENTRIN/SUMO-SPECIFIC PROTEASE"/>
    <property type="match status" value="1"/>
</dbReference>
<dbReference type="EMBL" id="KZ613465">
    <property type="protein sequence ID" value="PMD27519.1"/>
    <property type="molecule type" value="Genomic_DNA"/>
</dbReference>
<dbReference type="OrthoDB" id="1939479at2759"/>
<evidence type="ECO:0000313" key="7">
    <source>
        <dbReference type="EMBL" id="PMD27519.1"/>
    </source>
</evidence>
<feature type="domain" description="Ubiquitin-like protease family profile" evidence="6">
    <location>
        <begin position="323"/>
        <end position="499"/>
    </location>
</feature>
<gene>
    <name evidence="7" type="ORF">NA56DRAFT_589191</name>
</gene>
<sequence>MTSLKRKAEEQLTRSSVIVLEPIQAPRAMFDLSGSLAKAWDWWTGLFKGLVSPALAYSNMTYEIVDVVAEDHVKSSQTRADGEITLKRHKTRQPKQRAVRSKSAGDVHRKGGRGTLDLAGTDDERELRRRLDEFWSPPDLDIFSKKSGSNRSTVVAKTPEVLAEDGSNHGFLYRRHSDPSESPSSPESLDSLPGQMPNRHGFASRTSSARPPRTPDSLPEGKFRPMEPTDNFSIEQRMNGLLLDKYDLPTSSLGSSIRGEKAQENKRQARETALRRAKELRLNRRSPLKPLVQNLNTKWDDMVYNAEATNNHHQVITTSMEGTELRLKDFKTLLGRHAWLNDEIINSYIEWVVQAANDEAIASGKALGEPASTVPKFMAHNSFFYENLRKKGPQSTDRLMKRKKAPGEKLLEVDSVFVPICQGNHWTMGVVRPVAKTIEYFDSMGGRPQMFISQMRAWLQHQLGELYHAEEWTEPRTACARQTNGYDCGVFVCTNAFCVAMGIDTSCYEERDMALQRRNIAAVLLNRGFTGDFAWNQWGLLP</sequence>
<organism evidence="7 8">
    <name type="scientific">Hyaloscypha hepaticicola</name>
    <dbReference type="NCBI Taxonomy" id="2082293"/>
    <lineage>
        <taxon>Eukaryota</taxon>
        <taxon>Fungi</taxon>
        <taxon>Dikarya</taxon>
        <taxon>Ascomycota</taxon>
        <taxon>Pezizomycotina</taxon>
        <taxon>Leotiomycetes</taxon>
        <taxon>Helotiales</taxon>
        <taxon>Hyaloscyphaceae</taxon>
        <taxon>Hyaloscypha</taxon>
    </lineage>
</organism>
<dbReference type="GO" id="GO:0016926">
    <property type="term" value="P:protein desumoylation"/>
    <property type="evidence" value="ECO:0007669"/>
    <property type="project" value="TreeGrafter"/>
</dbReference>
<dbReference type="PANTHER" id="PTHR12606:SF141">
    <property type="entry name" value="GH15225P-RELATED"/>
    <property type="match status" value="1"/>
</dbReference>
<accession>A0A2J6QMQ2</accession>
<evidence type="ECO:0000256" key="1">
    <source>
        <dbReference type="ARBA" id="ARBA00005234"/>
    </source>
</evidence>
<name>A0A2J6QMQ2_9HELO</name>
<dbReference type="SUPFAM" id="SSF54001">
    <property type="entry name" value="Cysteine proteinases"/>
    <property type="match status" value="1"/>
</dbReference>
<feature type="compositionally biased region" description="Low complexity" evidence="5">
    <location>
        <begin position="180"/>
        <end position="193"/>
    </location>
</feature>
<keyword evidence="2" id="KW-0645">Protease</keyword>
<evidence type="ECO:0000256" key="3">
    <source>
        <dbReference type="ARBA" id="ARBA00022801"/>
    </source>
</evidence>
<evidence type="ECO:0000256" key="2">
    <source>
        <dbReference type="ARBA" id="ARBA00022670"/>
    </source>
</evidence>
<feature type="region of interest" description="Disordered" evidence="5">
    <location>
        <begin position="76"/>
        <end position="121"/>
    </location>
</feature>
<keyword evidence="4" id="KW-0788">Thiol protease</keyword>
<dbReference type="Proteomes" id="UP000235672">
    <property type="component" value="Unassembled WGS sequence"/>
</dbReference>
<dbReference type="InterPro" id="IPR003653">
    <property type="entry name" value="Peptidase_C48_C"/>
</dbReference>
<feature type="compositionally biased region" description="Basic residues" evidence="5">
    <location>
        <begin position="87"/>
        <end position="100"/>
    </location>
</feature>
<evidence type="ECO:0000256" key="4">
    <source>
        <dbReference type="ARBA" id="ARBA00022807"/>
    </source>
</evidence>
<dbReference type="AlphaFoldDB" id="A0A2J6QMQ2"/>
<dbReference type="InterPro" id="IPR038765">
    <property type="entry name" value="Papain-like_cys_pep_sf"/>
</dbReference>
<evidence type="ECO:0000259" key="6">
    <source>
        <dbReference type="PROSITE" id="PS50600"/>
    </source>
</evidence>
<proteinExistence type="inferred from homology"/>
<keyword evidence="3" id="KW-0378">Hydrolase</keyword>
<comment type="similarity">
    <text evidence="1">Belongs to the peptidase C48 family.</text>
</comment>
<evidence type="ECO:0000313" key="8">
    <source>
        <dbReference type="Proteomes" id="UP000235672"/>
    </source>
</evidence>
<keyword evidence="8" id="KW-1185">Reference proteome</keyword>
<dbReference type="STRING" id="1745343.A0A2J6QMQ2"/>
<evidence type="ECO:0000256" key="5">
    <source>
        <dbReference type="SAM" id="MobiDB-lite"/>
    </source>
</evidence>
<protein>
    <submittedName>
        <fullName evidence="7">Cysteine proteinase</fullName>
    </submittedName>
</protein>
<dbReference type="GO" id="GO:0006508">
    <property type="term" value="P:proteolysis"/>
    <property type="evidence" value="ECO:0007669"/>
    <property type="project" value="UniProtKB-KW"/>
</dbReference>
<dbReference type="GO" id="GO:0016929">
    <property type="term" value="F:deSUMOylase activity"/>
    <property type="evidence" value="ECO:0007669"/>
    <property type="project" value="TreeGrafter"/>
</dbReference>